<name>A0AAN9BX51_9CAEN</name>
<dbReference type="AlphaFoldDB" id="A0AAN9BX51"/>
<dbReference type="PANTHER" id="PTHR47635:SF2">
    <property type="entry name" value="LAMG-LIKE JELLYROLL FOLD DOMAIN-CONTAINING PROTEIN"/>
    <property type="match status" value="1"/>
</dbReference>
<dbReference type="EMBL" id="JBAMIC010000002">
    <property type="protein sequence ID" value="KAK7113046.1"/>
    <property type="molecule type" value="Genomic_DNA"/>
</dbReference>
<gene>
    <name evidence="2" type="ORF">V1264_012405</name>
</gene>
<dbReference type="Proteomes" id="UP001374579">
    <property type="component" value="Unassembled WGS sequence"/>
</dbReference>
<protein>
    <recommendedName>
        <fullName evidence="4">LamG domain-containing protein</fullName>
    </recommendedName>
</protein>
<comment type="caution">
    <text evidence="2">The sequence shown here is derived from an EMBL/GenBank/DDBJ whole genome shotgun (WGS) entry which is preliminary data.</text>
</comment>
<dbReference type="Gene3D" id="2.60.120.200">
    <property type="match status" value="1"/>
</dbReference>
<sequence>MNTFVFVILALLLQLKFGTGDPFLLSLEEHDYTPTRVWLLDSAHHTVSPNSHSLYAVLHDVHLAPGPFNDSINGSLEFRGDPSSYVEIPNTDGDLNATSVFSWVMTIKPTAVNVDGVILEYWDGTGGVRLMQAQNQLGAEAQDTNGKVYRIKTDKVALRKDRWTFLTLTFMGFNKMKFKLMYDDYDSETVDEKEDMDVVNNTVLRGTGDVRIGASRDPTLPAFSGKVACLRYYDKHIAKYREVHIYPLTCDPASGIFPLDSLSGESCL</sequence>
<feature type="chain" id="PRO_5042967548" description="LamG domain-containing protein" evidence="1">
    <location>
        <begin position="21"/>
        <end position="268"/>
    </location>
</feature>
<feature type="signal peptide" evidence="1">
    <location>
        <begin position="1"/>
        <end position="20"/>
    </location>
</feature>
<evidence type="ECO:0000313" key="2">
    <source>
        <dbReference type="EMBL" id="KAK7113046.1"/>
    </source>
</evidence>
<evidence type="ECO:0000256" key="1">
    <source>
        <dbReference type="SAM" id="SignalP"/>
    </source>
</evidence>
<dbReference type="SUPFAM" id="SSF49899">
    <property type="entry name" value="Concanavalin A-like lectins/glucanases"/>
    <property type="match status" value="1"/>
</dbReference>
<accession>A0AAN9BX51</accession>
<dbReference type="PANTHER" id="PTHR47635">
    <property type="entry name" value="CUB DOMAIN-CONTAINING PROTEIN"/>
    <property type="match status" value="1"/>
</dbReference>
<organism evidence="2 3">
    <name type="scientific">Littorina saxatilis</name>
    <dbReference type="NCBI Taxonomy" id="31220"/>
    <lineage>
        <taxon>Eukaryota</taxon>
        <taxon>Metazoa</taxon>
        <taxon>Spiralia</taxon>
        <taxon>Lophotrochozoa</taxon>
        <taxon>Mollusca</taxon>
        <taxon>Gastropoda</taxon>
        <taxon>Caenogastropoda</taxon>
        <taxon>Littorinimorpha</taxon>
        <taxon>Littorinoidea</taxon>
        <taxon>Littorinidae</taxon>
        <taxon>Littorina</taxon>
    </lineage>
</organism>
<dbReference type="InterPro" id="IPR013320">
    <property type="entry name" value="ConA-like_dom_sf"/>
</dbReference>
<evidence type="ECO:0000313" key="3">
    <source>
        <dbReference type="Proteomes" id="UP001374579"/>
    </source>
</evidence>
<proteinExistence type="predicted"/>
<evidence type="ECO:0008006" key="4">
    <source>
        <dbReference type="Google" id="ProtNLM"/>
    </source>
</evidence>
<keyword evidence="1" id="KW-0732">Signal</keyword>
<keyword evidence="3" id="KW-1185">Reference proteome</keyword>
<reference evidence="2 3" key="1">
    <citation type="submission" date="2024-02" db="EMBL/GenBank/DDBJ databases">
        <title>Chromosome-scale genome assembly of the rough periwinkle Littorina saxatilis.</title>
        <authorList>
            <person name="De Jode A."/>
            <person name="Faria R."/>
            <person name="Formenti G."/>
            <person name="Sims Y."/>
            <person name="Smith T.P."/>
            <person name="Tracey A."/>
            <person name="Wood J.M.D."/>
            <person name="Zagrodzka Z.B."/>
            <person name="Johannesson K."/>
            <person name="Butlin R.K."/>
            <person name="Leder E.H."/>
        </authorList>
    </citation>
    <scope>NUCLEOTIDE SEQUENCE [LARGE SCALE GENOMIC DNA]</scope>
    <source>
        <strain evidence="2">Snail1</strain>
        <tissue evidence="2">Muscle</tissue>
    </source>
</reference>